<organism evidence="2 3">
    <name type="scientific">Desulfovibrio gilichinskyi</name>
    <dbReference type="NCBI Taxonomy" id="1519643"/>
    <lineage>
        <taxon>Bacteria</taxon>
        <taxon>Pseudomonadati</taxon>
        <taxon>Thermodesulfobacteriota</taxon>
        <taxon>Desulfovibrionia</taxon>
        <taxon>Desulfovibrionales</taxon>
        <taxon>Desulfovibrionaceae</taxon>
        <taxon>Desulfovibrio</taxon>
    </lineage>
</organism>
<protein>
    <submittedName>
        <fullName evidence="2">Methyltransferase domain-containing protein</fullName>
    </submittedName>
</protein>
<evidence type="ECO:0000313" key="2">
    <source>
        <dbReference type="EMBL" id="SMF33952.1"/>
    </source>
</evidence>
<keyword evidence="2" id="KW-0808">Transferase</keyword>
<dbReference type="AlphaFoldDB" id="A0A1X7EI56"/>
<keyword evidence="2" id="KW-0489">Methyltransferase</keyword>
<name>A0A1X7EI56_9BACT</name>
<dbReference type="InterPro" id="IPR013216">
    <property type="entry name" value="Methyltransf_11"/>
</dbReference>
<sequence>MIIYKQLNDYLVSLVNNHDTVLEIAGEPNGYLLKNTSFKVTSNISKLEGLDIIYDAHNSLFKNSSFDFIFMIAAGYFMEDQYKVFSEAYRNLKDDGTFVIDTYKQKILKKLASLQDMQKVRVNIEGSLTAHGLEVFL</sequence>
<dbReference type="Pfam" id="PF08241">
    <property type="entry name" value="Methyltransf_11"/>
    <property type="match status" value="1"/>
</dbReference>
<dbReference type="Gene3D" id="3.40.50.150">
    <property type="entry name" value="Vaccinia Virus protein VP39"/>
    <property type="match status" value="1"/>
</dbReference>
<reference evidence="3" key="1">
    <citation type="submission" date="2017-04" db="EMBL/GenBank/DDBJ databases">
        <authorList>
            <person name="Varghese N."/>
            <person name="Submissions S."/>
        </authorList>
    </citation>
    <scope>NUCLEOTIDE SEQUENCE [LARGE SCALE GENOMIC DNA]</scope>
    <source>
        <strain evidence="3">K3S</strain>
    </source>
</reference>
<evidence type="ECO:0000259" key="1">
    <source>
        <dbReference type="Pfam" id="PF08241"/>
    </source>
</evidence>
<dbReference type="CDD" id="cd02440">
    <property type="entry name" value="AdoMet_MTases"/>
    <property type="match status" value="1"/>
</dbReference>
<dbReference type="Proteomes" id="UP000192906">
    <property type="component" value="Unassembled WGS sequence"/>
</dbReference>
<keyword evidence="3" id="KW-1185">Reference proteome</keyword>
<dbReference type="SUPFAM" id="SSF53335">
    <property type="entry name" value="S-adenosyl-L-methionine-dependent methyltransferases"/>
    <property type="match status" value="1"/>
</dbReference>
<dbReference type="RefSeq" id="WP_085103559.1">
    <property type="nucleotide sequence ID" value="NZ_FWZU01000005.1"/>
</dbReference>
<dbReference type="EMBL" id="FWZU01000005">
    <property type="protein sequence ID" value="SMF33952.1"/>
    <property type="molecule type" value="Genomic_DNA"/>
</dbReference>
<gene>
    <name evidence="2" type="ORF">SAMN06295933_2944</name>
</gene>
<accession>A0A1X7EI56</accession>
<dbReference type="GO" id="GO:0032259">
    <property type="term" value="P:methylation"/>
    <property type="evidence" value="ECO:0007669"/>
    <property type="project" value="UniProtKB-KW"/>
</dbReference>
<evidence type="ECO:0000313" key="3">
    <source>
        <dbReference type="Proteomes" id="UP000192906"/>
    </source>
</evidence>
<dbReference type="GO" id="GO:0008757">
    <property type="term" value="F:S-adenosylmethionine-dependent methyltransferase activity"/>
    <property type="evidence" value="ECO:0007669"/>
    <property type="project" value="InterPro"/>
</dbReference>
<feature type="domain" description="Methyltransferase type 11" evidence="1">
    <location>
        <begin position="54"/>
        <end position="100"/>
    </location>
</feature>
<dbReference type="InterPro" id="IPR029063">
    <property type="entry name" value="SAM-dependent_MTases_sf"/>
</dbReference>
<dbReference type="OrthoDB" id="5319472at2"/>
<dbReference type="STRING" id="1519643.SAMN06295933_2944"/>
<proteinExistence type="predicted"/>